<dbReference type="Pfam" id="PF00501">
    <property type="entry name" value="AMP-binding"/>
    <property type="match status" value="5"/>
</dbReference>
<dbReference type="InterPro" id="IPR000873">
    <property type="entry name" value="AMP-dep_synth/lig_dom"/>
</dbReference>
<feature type="signal peptide" evidence="2">
    <location>
        <begin position="1"/>
        <end position="27"/>
    </location>
</feature>
<dbReference type="PANTHER" id="PTHR42921">
    <property type="entry name" value="ACETOACETYL-COA SYNTHETASE"/>
    <property type="match status" value="1"/>
</dbReference>
<comment type="caution">
    <text evidence="5">The sequence shown here is derived from an EMBL/GenBank/DDBJ whole genome shotgun (WGS) entry which is preliminary data.</text>
</comment>
<dbReference type="PROSITE" id="PS00455">
    <property type="entry name" value="AMP_BINDING"/>
    <property type="match status" value="3"/>
</dbReference>
<dbReference type="PANTHER" id="PTHR42921:SF1">
    <property type="entry name" value="ACETOACETYL-COA SYNTHETASE"/>
    <property type="match status" value="1"/>
</dbReference>
<accession>A0AAV2B089</accession>
<dbReference type="Gene3D" id="3.40.50.12780">
    <property type="entry name" value="N-terminal domain of ligase-like"/>
    <property type="match status" value="5"/>
</dbReference>
<evidence type="ECO:0000313" key="6">
    <source>
        <dbReference type="Proteomes" id="UP001497382"/>
    </source>
</evidence>
<evidence type="ECO:0000256" key="1">
    <source>
        <dbReference type="ARBA" id="ARBA00006432"/>
    </source>
</evidence>
<feature type="domain" description="Acetyl-coenzyme A synthetase N-terminal" evidence="4">
    <location>
        <begin position="1283"/>
        <end position="1340"/>
    </location>
</feature>
<feature type="domain" description="AMP-dependent synthetase/ligase" evidence="3">
    <location>
        <begin position="1347"/>
        <end position="1563"/>
    </location>
</feature>
<name>A0AAV2B089_9ARAC</name>
<dbReference type="PROSITE" id="PS51257">
    <property type="entry name" value="PROKAR_LIPOPROTEIN"/>
    <property type="match status" value="1"/>
</dbReference>
<dbReference type="InterPro" id="IPR020845">
    <property type="entry name" value="AMP-binding_CS"/>
</dbReference>
<feature type="domain" description="AMP-dependent synthetase/ligase" evidence="3">
    <location>
        <begin position="355"/>
        <end position="503"/>
    </location>
</feature>
<comment type="similarity">
    <text evidence="1">Belongs to the ATP-dependent AMP-binding enzyme family.</text>
</comment>
<evidence type="ECO:0000259" key="4">
    <source>
        <dbReference type="Pfam" id="PF16177"/>
    </source>
</evidence>
<feature type="domain" description="Acetyl-coenzyme A synthetase N-terminal" evidence="4">
    <location>
        <begin position="87"/>
        <end position="144"/>
    </location>
</feature>
<protein>
    <recommendedName>
        <fullName evidence="7">Acetoacetyl-CoA synthetase</fullName>
    </recommendedName>
</protein>
<dbReference type="SUPFAM" id="SSF56801">
    <property type="entry name" value="Acetyl-CoA synthetase-like"/>
    <property type="match status" value="3"/>
</dbReference>
<evidence type="ECO:0000313" key="5">
    <source>
        <dbReference type="EMBL" id="CAL1289688.1"/>
    </source>
</evidence>
<organism evidence="5 6">
    <name type="scientific">Larinioides sclopetarius</name>
    <dbReference type="NCBI Taxonomy" id="280406"/>
    <lineage>
        <taxon>Eukaryota</taxon>
        <taxon>Metazoa</taxon>
        <taxon>Ecdysozoa</taxon>
        <taxon>Arthropoda</taxon>
        <taxon>Chelicerata</taxon>
        <taxon>Arachnida</taxon>
        <taxon>Araneae</taxon>
        <taxon>Araneomorphae</taxon>
        <taxon>Entelegynae</taxon>
        <taxon>Araneoidea</taxon>
        <taxon>Araneidae</taxon>
        <taxon>Larinioides</taxon>
    </lineage>
</organism>
<reference evidence="5 6" key="1">
    <citation type="submission" date="2024-04" db="EMBL/GenBank/DDBJ databases">
        <authorList>
            <person name="Rising A."/>
            <person name="Reimegard J."/>
            <person name="Sonavane S."/>
            <person name="Akerstrom W."/>
            <person name="Nylinder S."/>
            <person name="Hedman E."/>
            <person name="Kallberg Y."/>
        </authorList>
    </citation>
    <scope>NUCLEOTIDE SEQUENCE [LARGE SCALE GENOMIC DNA]</scope>
</reference>
<evidence type="ECO:0000256" key="2">
    <source>
        <dbReference type="SAM" id="SignalP"/>
    </source>
</evidence>
<proteinExistence type="inferred from homology"/>
<dbReference type="InterPro" id="IPR045851">
    <property type="entry name" value="AMP-bd_C_sf"/>
</dbReference>
<feature type="domain" description="AMP-dependent synthetase/ligase" evidence="3">
    <location>
        <begin position="151"/>
        <end position="344"/>
    </location>
</feature>
<dbReference type="InterPro" id="IPR032387">
    <property type="entry name" value="ACAS_N"/>
</dbReference>
<dbReference type="Pfam" id="PF16177">
    <property type="entry name" value="ACAS_N"/>
    <property type="match status" value="3"/>
</dbReference>
<evidence type="ECO:0008006" key="7">
    <source>
        <dbReference type="Google" id="ProtNLM"/>
    </source>
</evidence>
<keyword evidence="6" id="KW-1185">Reference proteome</keyword>
<feature type="domain" description="AMP-dependent synthetase/ligase" evidence="3">
    <location>
        <begin position="953"/>
        <end position="1101"/>
    </location>
</feature>
<dbReference type="InterPro" id="IPR042099">
    <property type="entry name" value="ANL_N_sf"/>
</dbReference>
<sequence>MKRGSSPSELVCFTVLSPLSTMLSTACVQPYSTTISHTSNKNLSPKGFVDIISTGTRQIWNKKVPGTQMEKLRNIIQDKYGVKFENYWDFHEWSIKNYSQFWEEVWNFYEVVCSKPYDQPSKRIGDRIIDVEWFPGAELNYAENILRYRDDGVALICVDEDGKELKVTFAQMYEEVRLYAAAFKKIGLQKGDRVACYMSNRREAIYSMLAAASMGAMFGGPLPFYGPKAVAAIMNIMKPKFLITVDIFQFNKREFNTLDSLPEIVNDQEFIEKVIIIPTREGSKLKDISSVNNSCLLDEFLKGGRNSDGNIPELVFEQFSFNQPVFINFTSGTTGLPKGLVHSAGVGWNLWNLYIGNLMLGSSLLLYDGCPYYLSKTAFWDIMDKYKVTFAFIVTSVIDAFEKEDIVPAPDCKLEHLKLLSIGASPVKLQNIDFILKKVKPDFLVGCLYGATEVIGVFSGFDYNSPVYSSEIQCPALGVDIRIFDDKGNSIVGKSGELVIATPTPSFPVCLWNDEGGSKMQDTYFSKFPNVWAQSDEAWIDPKTRGIIIIGRSDCTIKQHGQRFASEDIYWAIHDIEEIADSICVAQVNDRGDSRAILFVKVKNGHILEKDIICKIEENILKEFTIFYIPKVILQVKDIPTSPKGFVDIISTGTRQIWNKKVPGTQMEKLRSIIQDKYGVKFENYWDFHEWSIKNYSQFWEEVWNFYEVVCSKPYDQPSRRIGDRIIDVEWFPGAELNYAENILRYRDDGVALICVDEDGKELKVTFAQMYEEVRLYAAAFKKIGLQKGDRVACYMSNRREAIYSMLAVASMGAMFGGPLPFYGPKAVAAIMNIMKPKFLITVDIFQFNKREFNTLDSLPEIVNDQEFIEKVIIIPTREGSKLKDISSVNNSCFLDEFLKRGRNSDGNIPELVFEQFSFNQPVFINFTSGTTGFPKGLVHSAGVGWNLWNLYIGNLMLGSSLLLYDGCPYYLSKTAFWDIMDKYKVTFAFIVTSVIDAFEKEDIVPAPDCKLEHLKLLSIGASPVKLQNIDFILKKVKPDFLVGCLYGATEVIGVFSGFDYNSPVYSSEIQCPALGVDIRIFDDKGNSIVGKSGELVIATPTPSFPVCLWNDEGGSKMQDTYFSKFPNVWAQSDEAWIDPKTRGIIIIGRSDCTIKQHGQRFASEDIYWAIHDIEEIADSICVAQVNDRGDSRAILFVKVKNGHILEKDIICKIEENILKEFTIFYIPKVILQVKDIPTSPKGFVDIISTGTRQIWNKKVPGTQMEKLRSIIQDKYGVKFENYWDFHEWSIKNYSQFWEEVWNFYEVVCSKPYDQPSRRIGDRIIDVEWFPGAELNYAENILRYRDDGVALICVDEDGKELNVTFAQMYEEVRLYAAAFKKIGLQKGDRVACYMSNRREAIYSMLAAASMGAMFGGPLPFYGPKTVAAIMNIMKPKFLITVDRFQFNKREFNTLDSLPEIVNDQEFIEKVIIIPTREGSKLKDISSVNNSCFLDEFLKRGRNSDGNIPELVFEQFSFNQPVFINFTSGTTGLPKGLVHSAGTFLPLLRDFGLHCNLDRTSVTLAMQPASIKQL</sequence>
<dbReference type="Proteomes" id="UP001497382">
    <property type="component" value="Unassembled WGS sequence"/>
</dbReference>
<dbReference type="GO" id="GO:0030729">
    <property type="term" value="F:acetoacetate-CoA ligase activity"/>
    <property type="evidence" value="ECO:0007669"/>
    <property type="project" value="TreeGrafter"/>
</dbReference>
<dbReference type="EMBL" id="CAXIEN010000253">
    <property type="protein sequence ID" value="CAL1289688.1"/>
    <property type="molecule type" value="Genomic_DNA"/>
</dbReference>
<gene>
    <name evidence="5" type="ORF">LARSCL_LOCUS16077</name>
</gene>
<feature type="chain" id="PRO_5043673854" description="Acetoacetyl-CoA synthetase" evidence="2">
    <location>
        <begin position="28"/>
        <end position="1573"/>
    </location>
</feature>
<dbReference type="Gene3D" id="3.30.300.30">
    <property type="match status" value="2"/>
</dbReference>
<feature type="domain" description="AMP-dependent synthetase/ligase" evidence="3">
    <location>
        <begin position="749"/>
        <end position="942"/>
    </location>
</feature>
<keyword evidence="2" id="KW-0732">Signal</keyword>
<evidence type="ECO:0000259" key="3">
    <source>
        <dbReference type="Pfam" id="PF00501"/>
    </source>
</evidence>
<feature type="domain" description="Acetyl-coenzyme A synthetase N-terminal" evidence="4">
    <location>
        <begin position="685"/>
        <end position="742"/>
    </location>
</feature>